<dbReference type="GO" id="GO:0032790">
    <property type="term" value="P:ribosome disassembly"/>
    <property type="evidence" value="ECO:0007669"/>
    <property type="project" value="TreeGrafter"/>
</dbReference>
<dbReference type="EMBL" id="UINC01048926">
    <property type="protein sequence ID" value="SVB60061.1"/>
    <property type="molecule type" value="Genomic_DNA"/>
</dbReference>
<sequence>VPQVRLIGADGEQVGIVPISEALQAAQDAKLDLVEIAPLATPVVCKIL</sequence>
<dbReference type="GO" id="GO:0016020">
    <property type="term" value="C:membrane"/>
    <property type="evidence" value="ECO:0007669"/>
    <property type="project" value="TreeGrafter"/>
</dbReference>
<dbReference type="NCBIfam" id="TIGR00168">
    <property type="entry name" value="infC"/>
    <property type="match status" value="1"/>
</dbReference>
<dbReference type="PANTHER" id="PTHR10938">
    <property type="entry name" value="TRANSLATION INITIATION FACTOR IF-3"/>
    <property type="match status" value="1"/>
</dbReference>
<name>A0A382FDF3_9ZZZZ</name>
<evidence type="ECO:0000259" key="1">
    <source>
        <dbReference type="Pfam" id="PF05198"/>
    </source>
</evidence>
<feature type="domain" description="Translation initiation factor 3 N-terminal" evidence="1">
    <location>
        <begin position="2"/>
        <end position="48"/>
    </location>
</feature>
<dbReference type="AlphaFoldDB" id="A0A382FDF3"/>
<accession>A0A382FDF3</accession>
<dbReference type="GO" id="GO:0043022">
    <property type="term" value="F:ribosome binding"/>
    <property type="evidence" value="ECO:0007669"/>
    <property type="project" value="TreeGrafter"/>
</dbReference>
<dbReference type="InterPro" id="IPR036787">
    <property type="entry name" value="T_IF-3_N_sf"/>
</dbReference>
<reference evidence="2" key="1">
    <citation type="submission" date="2018-05" db="EMBL/GenBank/DDBJ databases">
        <authorList>
            <person name="Lanie J.A."/>
            <person name="Ng W.-L."/>
            <person name="Kazmierczak K.M."/>
            <person name="Andrzejewski T.M."/>
            <person name="Davidsen T.M."/>
            <person name="Wayne K.J."/>
            <person name="Tettelin H."/>
            <person name="Glass J.I."/>
            <person name="Rusch D."/>
            <person name="Podicherti R."/>
            <person name="Tsui H.-C.T."/>
            <person name="Winkler M.E."/>
        </authorList>
    </citation>
    <scope>NUCLEOTIDE SEQUENCE</scope>
</reference>
<proteinExistence type="predicted"/>
<dbReference type="SUPFAM" id="SSF54364">
    <property type="entry name" value="Translation initiation factor IF3, N-terminal domain"/>
    <property type="match status" value="1"/>
</dbReference>
<feature type="non-terminal residue" evidence="2">
    <location>
        <position position="48"/>
    </location>
</feature>
<organism evidence="2">
    <name type="scientific">marine metagenome</name>
    <dbReference type="NCBI Taxonomy" id="408172"/>
    <lineage>
        <taxon>unclassified sequences</taxon>
        <taxon>metagenomes</taxon>
        <taxon>ecological metagenomes</taxon>
    </lineage>
</organism>
<dbReference type="GO" id="GO:0005829">
    <property type="term" value="C:cytosol"/>
    <property type="evidence" value="ECO:0007669"/>
    <property type="project" value="TreeGrafter"/>
</dbReference>
<gene>
    <name evidence="2" type="ORF">METZ01_LOCUS212915</name>
</gene>
<dbReference type="GO" id="GO:0003743">
    <property type="term" value="F:translation initiation factor activity"/>
    <property type="evidence" value="ECO:0007669"/>
    <property type="project" value="InterPro"/>
</dbReference>
<dbReference type="Gene3D" id="3.10.20.80">
    <property type="entry name" value="Translation initiation factor 3 (IF-3), N-terminal domain"/>
    <property type="match status" value="1"/>
</dbReference>
<dbReference type="Pfam" id="PF05198">
    <property type="entry name" value="IF3_N"/>
    <property type="match status" value="1"/>
</dbReference>
<dbReference type="InterPro" id="IPR001288">
    <property type="entry name" value="Translation_initiation_fac_3"/>
</dbReference>
<feature type="non-terminal residue" evidence="2">
    <location>
        <position position="1"/>
    </location>
</feature>
<dbReference type="PANTHER" id="PTHR10938:SF0">
    <property type="entry name" value="TRANSLATION INITIATION FACTOR IF-3, MITOCHONDRIAL"/>
    <property type="match status" value="1"/>
</dbReference>
<dbReference type="InterPro" id="IPR019814">
    <property type="entry name" value="Translation_initiation_fac_3_N"/>
</dbReference>
<evidence type="ECO:0000313" key="2">
    <source>
        <dbReference type="EMBL" id="SVB60061.1"/>
    </source>
</evidence>
<protein>
    <recommendedName>
        <fullName evidence="1">Translation initiation factor 3 N-terminal domain-containing protein</fullName>
    </recommendedName>
</protein>